<keyword evidence="9" id="KW-1185">Reference proteome</keyword>
<evidence type="ECO:0000256" key="2">
    <source>
        <dbReference type="ARBA" id="ARBA00006143"/>
    </source>
</evidence>
<feature type="transmembrane region" description="Helical" evidence="6">
    <location>
        <begin position="108"/>
        <end position="128"/>
    </location>
</feature>
<dbReference type="GO" id="GO:0016020">
    <property type="term" value="C:membrane"/>
    <property type="evidence" value="ECO:0007669"/>
    <property type="project" value="UniProtKB-SubCell"/>
</dbReference>
<name>A0A2T0ZRU4_9ACTN</name>
<dbReference type="InterPro" id="IPR003834">
    <property type="entry name" value="Cyt_c_assmbl_TM_dom"/>
</dbReference>
<gene>
    <name evidence="8" type="ORF">CLV47_11928</name>
</gene>
<feature type="transmembrane region" description="Helical" evidence="6">
    <location>
        <begin position="12"/>
        <end position="32"/>
    </location>
</feature>
<dbReference type="Pfam" id="PF02683">
    <property type="entry name" value="DsbD_TM"/>
    <property type="match status" value="1"/>
</dbReference>
<evidence type="ECO:0000256" key="5">
    <source>
        <dbReference type="ARBA" id="ARBA00023136"/>
    </source>
</evidence>
<protein>
    <submittedName>
        <fullName evidence="8">Cytochrome c-type biogenesis protein</fullName>
    </submittedName>
</protein>
<dbReference type="AlphaFoldDB" id="A0A2T0ZRU4"/>
<comment type="caution">
    <text evidence="8">The sequence shown here is derived from an EMBL/GenBank/DDBJ whole genome shotgun (WGS) entry which is preliminary data.</text>
</comment>
<evidence type="ECO:0000256" key="3">
    <source>
        <dbReference type="ARBA" id="ARBA00022692"/>
    </source>
</evidence>
<sequence>MQVYADVAGTVAAGPVLVAALIALVAGLVSFLSPCVLPLVPGYLSYVAGITGETVKASPGGTKTRQASGRARVLLGAALFVAGFSAVFISFGALFGGAGLALREHQTLITRILGVITIALGVAFLGKLPWMQREWRIHKLPATGLAGAPLLGIVFGLGWTPCLGPTLTAILGLSLKEGSAGRGAFLSVAYCIGLGVPFLLIAFGARWAMRASGFARKHAGVVMKFGGVMLIVLGILLVTGWWDAVLFQLQGWLATTGLGTLL</sequence>
<accession>A0A2T0ZRU4</accession>
<dbReference type="EMBL" id="PVUE01000019">
    <property type="protein sequence ID" value="PRZ39082.1"/>
    <property type="molecule type" value="Genomic_DNA"/>
</dbReference>
<dbReference type="RefSeq" id="WP_106350484.1">
    <property type="nucleotide sequence ID" value="NZ_PVUE01000019.1"/>
</dbReference>
<organism evidence="8 9">
    <name type="scientific">Antricoccus suffuscus</name>
    <dbReference type="NCBI Taxonomy" id="1629062"/>
    <lineage>
        <taxon>Bacteria</taxon>
        <taxon>Bacillati</taxon>
        <taxon>Actinomycetota</taxon>
        <taxon>Actinomycetes</taxon>
        <taxon>Geodermatophilales</taxon>
        <taxon>Antricoccaceae</taxon>
        <taxon>Antricoccus</taxon>
    </lineage>
</organism>
<evidence type="ECO:0000256" key="4">
    <source>
        <dbReference type="ARBA" id="ARBA00022989"/>
    </source>
</evidence>
<dbReference type="PANTHER" id="PTHR31272:SF4">
    <property type="entry name" value="CYTOCHROME C-TYPE BIOGENESIS PROTEIN HI_1454-RELATED"/>
    <property type="match status" value="1"/>
</dbReference>
<dbReference type="OrthoDB" id="9803065at2"/>
<feature type="domain" description="Cytochrome C biogenesis protein transmembrane" evidence="7">
    <location>
        <begin position="18"/>
        <end position="238"/>
    </location>
</feature>
<evidence type="ECO:0000259" key="7">
    <source>
        <dbReference type="Pfam" id="PF02683"/>
    </source>
</evidence>
<dbReference type="InterPro" id="IPR051790">
    <property type="entry name" value="Cytochrome_c-biogenesis_DsbD"/>
</dbReference>
<evidence type="ECO:0000256" key="1">
    <source>
        <dbReference type="ARBA" id="ARBA00004141"/>
    </source>
</evidence>
<evidence type="ECO:0000313" key="8">
    <source>
        <dbReference type="EMBL" id="PRZ39082.1"/>
    </source>
</evidence>
<dbReference type="GO" id="GO:0017004">
    <property type="term" value="P:cytochrome complex assembly"/>
    <property type="evidence" value="ECO:0007669"/>
    <property type="project" value="InterPro"/>
</dbReference>
<reference evidence="8 9" key="1">
    <citation type="submission" date="2018-03" db="EMBL/GenBank/DDBJ databases">
        <title>Genomic Encyclopedia of Archaeal and Bacterial Type Strains, Phase II (KMG-II): from individual species to whole genera.</title>
        <authorList>
            <person name="Goeker M."/>
        </authorList>
    </citation>
    <scope>NUCLEOTIDE SEQUENCE [LARGE SCALE GENOMIC DNA]</scope>
    <source>
        <strain evidence="8 9">DSM 100065</strain>
    </source>
</reference>
<comment type="similarity">
    <text evidence="2">Belongs to the DsbD family.</text>
</comment>
<keyword evidence="4 6" id="KW-1133">Transmembrane helix</keyword>
<evidence type="ECO:0000256" key="6">
    <source>
        <dbReference type="SAM" id="Phobius"/>
    </source>
</evidence>
<comment type="subcellular location">
    <subcellularLocation>
        <location evidence="1">Membrane</location>
        <topology evidence="1">Multi-pass membrane protein</topology>
    </subcellularLocation>
</comment>
<dbReference type="Proteomes" id="UP000237752">
    <property type="component" value="Unassembled WGS sequence"/>
</dbReference>
<feature type="transmembrane region" description="Helical" evidence="6">
    <location>
        <begin position="73"/>
        <end position="102"/>
    </location>
</feature>
<dbReference type="PANTHER" id="PTHR31272">
    <property type="entry name" value="CYTOCHROME C-TYPE BIOGENESIS PROTEIN HI_1454-RELATED"/>
    <property type="match status" value="1"/>
</dbReference>
<keyword evidence="5 6" id="KW-0472">Membrane</keyword>
<feature type="transmembrane region" description="Helical" evidence="6">
    <location>
        <begin position="221"/>
        <end position="242"/>
    </location>
</feature>
<evidence type="ECO:0000313" key="9">
    <source>
        <dbReference type="Proteomes" id="UP000237752"/>
    </source>
</evidence>
<proteinExistence type="inferred from homology"/>
<keyword evidence="3 6" id="KW-0812">Transmembrane</keyword>
<feature type="transmembrane region" description="Helical" evidence="6">
    <location>
        <begin position="184"/>
        <end position="209"/>
    </location>
</feature>